<dbReference type="Proteomes" id="UP001161391">
    <property type="component" value="Unassembled WGS sequence"/>
</dbReference>
<accession>A0ABQ5VAY9</accession>
<reference evidence="1" key="2">
    <citation type="submission" date="2023-01" db="EMBL/GenBank/DDBJ databases">
        <title>Draft genome sequence of Algimonas ampicilliniresistens strain NBRC 108219.</title>
        <authorList>
            <person name="Sun Q."/>
            <person name="Mori K."/>
        </authorList>
    </citation>
    <scope>NUCLEOTIDE SEQUENCE</scope>
    <source>
        <strain evidence="1">NBRC 108219</strain>
    </source>
</reference>
<dbReference type="SUPFAM" id="SSF64182">
    <property type="entry name" value="DHH phosphoesterases"/>
    <property type="match status" value="1"/>
</dbReference>
<dbReference type="InterPro" id="IPR038763">
    <property type="entry name" value="DHH_sf"/>
</dbReference>
<sequence length="323" mass="34753">MADFDLFNGDADGIFSLLQLRQVEPRPDAEYITGVKREIALFPRIAGRAGKGDRVVALDISMAKNTAGLTQVLKDGAEVFYVDHHATGTIPESDHLTVITDDAKETCTAYLMDRHLNGAKATWAVCGAYGDNFQDLADKIATSRNLAVPMGRLRELGELVNYNAYGLSLDDLHIHPAALFEILLAYPGPVEFLEDAHPIFTTLKTGFHSDWDVAQSAREIDVSDAGDILCLPALSASNRVSGLFGNALVDEEPHKAFAVLTELGGNPSTYRVSIRAPRGRESGSAAKLATEFGGGGRAAASGIDDLSDADLPRFVDEFRKAFA</sequence>
<reference evidence="1" key="1">
    <citation type="journal article" date="2014" name="Int. J. Syst. Evol. Microbiol.">
        <title>Complete genome of a new Firmicutes species belonging to the dominant human colonic microbiota ('Ruminococcus bicirculans') reveals two chromosomes and a selective capacity to utilize plant glucans.</title>
        <authorList>
            <consortium name="NISC Comparative Sequencing Program"/>
            <person name="Wegmann U."/>
            <person name="Louis P."/>
            <person name="Goesmann A."/>
            <person name="Henrissat B."/>
            <person name="Duncan S.H."/>
            <person name="Flint H.J."/>
        </authorList>
    </citation>
    <scope>NUCLEOTIDE SEQUENCE</scope>
    <source>
        <strain evidence="1">NBRC 108219</strain>
    </source>
</reference>
<gene>
    <name evidence="1" type="ORF">GCM10007853_25370</name>
</gene>
<dbReference type="RefSeq" id="WP_284391335.1">
    <property type="nucleotide sequence ID" value="NZ_BSNK01000002.1"/>
</dbReference>
<keyword evidence="2" id="KW-1185">Reference proteome</keyword>
<dbReference type="EMBL" id="BSNK01000002">
    <property type="protein sequence ID" value="GLQ24663.1"/>
    <property type="molecule type" value="Genomic_DNA"/>
</dbReference>
<comment type="caution">
    <text evidence="1">The sequence shown here is derived from an EMBL/GenBank/DDBJ whole genome shotgun (WGS) entry which is preliminary data.</text>
</comment>
<protein>
    <submittedName>
        <fullName evidence="1">Acetyltransferase</fullName>
    </submittedName>
</protein>
<evidence type="ECO:0000313" key="2">
    <source>
        <dbReference type="Proteomes" id="UP001161391"/>
    </source>
</evidence>
<organism evidence="1 2">
    <name type="scientific">Algimonas ampicilliniresistens</name>
    <dbReference type="NCBI Taxonomy" id="1298735"/>
    <lineage>
        <taxon>Bacteria</taxon>
        <taxon>Pseudomonadati</taxon>
        <taxon>Pseudomonadota</taxon>
        <taxon>Alphaproteobacteria</taxon>
        <taxon>Maricaulales</taxon>
        <taxon>Robiginitomaculaceae</taxon>
        <taxon>Algimonas</taxon>
    </lineage>
</organism>
<proteinExistence type="predicted"/>
<evidence type="ECO:0000313" key="1">
    <source>
        <dbReference type="EMBL" id="GLQ24663.1"/>
    </source>
</evidence>
<name>A0ABQ5VAY9_9PROT</name>